<accession>A0ABW3DIY7</accession>
<dbReference type="PANTHER" id="PTHR19288:SF46">
    <property type="entry name" value="HALOACID DEHALOGENASE-LIKE HYDROLASE DOMAIN-CONTAINING PROTEIN 2"/>
    <property type="match status" value="1"/>
</dbReference>
<sequence>MHNKPGFIIDLDGTMYAGTRPIPGAAEFIERLREAGFPFVYATNNSSRRPEQVAEHLRSVAGVEARPDEVLTSAQAAARYISGRQPGARTFVIGEEGLLHAAHEAGLVVTGEEPEFVLQGIDRQFSYSKLEAAVRHIRNGAAYVLTNPDHLLPGEGGFRPGAGSLAAAIRMASEAEPVVIGKPSSILLEMAVEALGIPAGEAWVVGDNLRTDIQGGISAGCRTALVLTGLVTPDQADKLIAGSAIRPDLVCRDLLELFERLAAKR</sequence>
<dbReference type="EC" id="3.1.3.-" evidence="1"/>
<protein>
    <recommendedName>
        <fullName evidence="1">Acid sugar phosphatase</fullName>
        <ecNumber evidence="1">3.1.3.-</ecNumber>
    </recommendedName>
</protein>
<evidence type="ECO:0000313" key="3">
    <source>
        <dbReference type="Proteomes" id="UP001597120"/>
    </source>
</evidence>
<keyword evidence="3" id="KW-1185">Reference proteome</keyword>
<organism evidence="2 3">
    <name type="scientific">Paenibacillus residui</name>
    <dbReference type="NCBI Taxonomy" id="629724"/>
    <lineage>
        <taxon>Bacteria</taxon>
        <taxon>Bacillati</taxon>
        <taxon>Bacillota</taxon>
        <taxon>Bacilli</taxon>
        <taxon>Bacillales</taxon>
        <taxon>Paenibacillaceae</taxon>
        <taxon>Paenibacillus</taxon>
    </lineage>
</organism>
<comment type="caution">
    <text evidence="2">The sequence shown here is derived from an EMBL/GenBank/DDBJ whole genome shotgun (WGS) entry which is preliminary data.</text>
</comment>
<dbReference type="GO" id="GO:0016787">
    <property type="term" value="F:hydrolase activity"/>
    <property type="evidence" value="ECO:0007669"/>
    <property type="project" value="UniProtKB-KW"/>
</dbReference>
<proteinExistence type="inferred from homology"/>
<dbReference type="Pfam" id="PF13242">
    <property type="entry name" value="Hydrolase_like"/>
    <property type="match status" value="1"/>
</dbReference>
<dbReference type="InterPro" id="IPR006357">
    <property type="entry name" value="HAD-SF_hydro_IIA"/>
</dbReference>
<dbReference type="SFLD" id="SFLDS00003">
    <property type="entry name" value="Haloacid_Dehalogenase"/>
    <property type="match status" value="1"/>
</dbReference>
<gene>
    <name evidence="2" type="ORF">ACFQ03_24260</name>
</gene>
<dbReference type="NCBIfam" id="TIGR01460">
    <property type="entry name" value="HAD-SF-IIA"/>
    <property type="match status" value="1"/>
</dbReference>
<dbReference type="SFLD" id="SFLDG01139">
    <property type="entry name" value="C2.A:_Pyridoxal_Phosphate_Phos"/>
    <property type="match status" value="1"/>
</dbReference>
<evidence type="ECO:0000256" key="1">
    <source>
        <dbReference type="PIRNR" id="PIRNR000915"/>
    </source>
</evidence>
<dbReference type="Gene3D" id="3.40.50.1000">
    <property type="entry name" value="HAD superfamily/HAD-like"/>
    <property type="match status" value="2"/>
</dbReference>
<dbReference type="EMBL" id="JBHTIU010000104">
    <property type="protein sequence ID" value="MFD0872239.1"/>
    <property type="molecule type" value="Genomic_DNA"/>
</dbReference>
<dbReference type="InterPro" id="IPR036412">
    <property type="entry name" value="HAD-like_sf"/>
</dbReference>
<dbReference type="PANTHER" id="PTHR19288">
    <property type="entry name" value="4-NITROPHENYLPHOSPHATASE-RELATED"/>
    <property type="match status" value="1"/>
</dbReference>
<keyword evidence="1" id="KW-0460">Magnesium</keyword>
<dbReference type="SUPFAM" id="SSF56784">
    <property type="entry name" value="HAD-like"/>
    <property type="match status" value="1"/>
</dbReference>
<comment type="cofactor">
    <cofactor evidence="1">
        <name>Mg(2+)</name>
        <dbReference type="ChEBI" id="CHEBI:18420"/>
    </cofactor>
</comment>
<comment type="function">
    <text evidence="1">Catalyzes the dephosphorylation of 2-6 carbon acid sugars in vitro.</text>
</comment>
<evidence type="ECO:0000313" key="2">
    <source>
        <dbReference type="EMBL" id="MFD0872239.1"/>
    </source>
</evidence>
<reference evidence="3" key="1">
    <citation type="journal article" date="2019" name="Int. J. Syst. Evol. Microbiol.">
        <title>The Global Catalogue of Microorganisms (GCM) 10K type strain sequencing project: providing services to taxonomists for standard genome sequencing and annotation.</title>
        <authorList>
            <consortium name="The Broad Institute Genomics Platform"/>
            <consortium name="The Broad Institute Genome Sequencing Center for Infectious Disease"/>
            <person name="Wu L."/>
            <person name="Ma J."/>
        </authorList>
    </citation>
    <scope>NUCLEOTIDE SEQUENCE [LARGE SCALE GENOMIC DNA]</scope>
    <source>
        <strain evidence="3">CCUG 57263</strain>
    </source>
</reference>
<dbReference type="PIRSF" id="PIRSF000915">
    <property type="entry name" value="PGP-type_phosphatase"/>
    <property type="match status" value="1"/>
</dbReference>
<keyword evidence="2" id="KW-0378">Hydrolase</keyword>
<comment type="similarity">
    <text evidence="1">Belongs to the HAD-like hydrolase superfamily. NagD family.</text>
</comment>
<keyword evidence="1" id="KW-0479">Metal-binding</keyword>
<dbReference type="RefSeq" id="WP_379291552.1">
    <property type="nucleotide sequence ID" value="NZ_JBHTIU010000104.1"/>
</dbReference>
<dbReference type="InterPro" id="IPR023214">
    <property type="entry name" value="HAD_sf"/>
</dbReference>
<dbReference type="Proteomes" id="UP001597120">
    <property type="component" value="Unassembled WGS sequence"/>
</dbReference>
<name>A0ABW3DIY7_9BACL</name>
<dbReference type="Pfam" id="PF13344">
    <property type="entry name" value="Hydrolase_6"/>
    <property type="match status" value="1"/>
</dbReference>
<dbReference type="CDD" id="cd07530">
    <property type="entry name" value="HAD_Pase_UmpH-like"/>
    <property type="match status" value="1"/>
</dbReference>